<dbReference type="Proteomes" id="UP000225548">
    <property type="component" value="Unassembled WGS sequence"/>
</dbReference>
<dbReference type="Pfam" id="PF00498">
    <property type="entry name" value="FHA"/>
    <property type="match status" value="1"/>
</dbReference>
<keyword evidence="3 7" id="KW-0812">Transmembrane</keyword>
<dbReference type="Gene3D" id="2.60.200.20">
    <property type="match status" value="1"/>
</dbReference>
<keyword evidence="10" id="KW-1185">Reference proteome</keyword>
<comment type="subcellular location">
    <subcellularLocation>
        <location evidence="1">Membrane</location>
        <topology evidence="1">Multi-pass membrane protein</topology>
    </subcellularLocation>
</comment>
<keyword evidence="5 7" id="KW-0472">Membrane</keyword>
<keyword evidence="2" id="KW-0597">Phosphoprotein</keyword>
<sequence length="335" mass="34530">MTVAPVGRRVAAFAVDLTTTAVVTLGVYLLTDSFLLAGLALVEVPVGLCVWEGRSGLTVGNALLRVRTVRADGPFAPGIAQSAVRGLVVLAGFLVATVGQWVVVASGAWDRGPLKQGWHDSLAKTTMIDVSRRALAQRTEHPADEPVPPGAAALSVPSALGAGAPGSAAEPPPTVPVPVVAPVHSPQFSQALPSWAPPRSAAPEASAPGPAVESLSAPPRRAPAEGFLLSFDNGQSFTVHGSGLVGRRPRSAAGERHDDLLVVDDDLRSVSKTHLEFGIDDGGFWVTDRGSTNGTSVLTAHGEPLDVAAGARVHVPADGSVRVGRRQFTARALTR</sequence>
<evidence type="ECO:0000256" key="3">
    <source>
        <dbReference type="ARBA" id="ARBA00022692"/>
    </source>
</evidence>
<evidence type="ECO:0000256" key="7">
    <source>
        <dbReference type="SAM" id="Phobius"/>
    </source>
</evidence>
<feature type="transmembrane region" description="Helical" evidence="7">
    <location>
        <begin position="87"/>
        <end position="109"/>
    </location>
</feature>
<reference evidence="9 10" key="1">
    <citation type="submission" date="2017-10" db="EMBL/GenBank/DDBJ databases">
        <title>Sequencing the genomes of 1000 actinobacteria strains.</title>
        <authorList>
            <person name="Klenk H.-P."/>
        </authorList>
    </citation>
    <scope>NUCLEOTIDE SEQUENCE [LARGE SCALE GENOMIC DNA]</scope>
    <source>
        <strain evidence="9 10">DSM 18966</strain>
    </source>
</reference>
<dbReference type="InterPro" id="IPR008984">
    <property type="entry name" value="SMAD_FHA_dom_sf"/>
</dbReference>
<evidence type="ECO:0000256" key="6">
    <source>
        <dbReference type="SAM" id="MobiDB-lite"/>
    </source>
</evidence>
<dbReference type="InterPro" id="IPR000253">
    <property type="entry name" value="FHA_dom"/>
</dbReference>
<accession>A0A2A9E2B5</accession>
<evidence type="ECO:0000313" key="10">
    <source>
        <dbReference type="Proteomes" id="UP000225548"/>
    </source>
</evidence>
<name>A0A2A9E2B5_9MICO</name>
<feature type="compositionally biased region" description="Low complexity" evidence="6">
    <location>
        <begin position="191"/>
        <end position="211"/>
    </location>
</feature>
<dbReference type="InterPro" id="IPR010432">
    <property type="entry name" value="RDD"/>
</dbReference>
<evidence type="ECO:0000256" key="5">
    <source>
        <dbReference type="ARBA" id="ARBA00023136"/>
    </source>
</evidence>
<dbReference type="GO" id="GO:0016020">
    <property type="term" value="C:membrane"/>
    <property type="evidence" value="ECO:0007669"/>
    <property type="project" value="UniProtKB-SubCell"/>
</dbReference>
<dbReference type="Pfam" id="PF06271">
    <property type="entry name" value="RDD"/>
    <property type="match status" value="1"/>
</dbReference>
<feature type="transmembrane region" description="Helical" evidence="7">
    <location>
        <begin position="12"/>
        <end position="31"/>
    </location>
</feature>
<evidence type="ECO:0000313" key="9">
    <source>
        <dbReference type="EMBL" id="PFG32796.1"/>
    </source>
</evidence>
<keyword evidence="4 7" id="KW-1133">Transmembrane helix</keyword>
<feature type="compositionally biased region" description="Low complexity" evidence="6">
    <location>
        <begin position="155"/>
        <end position="169"/>
    </location>
</feature>
<dbReference type="AlphaFoldDB" id="A0A2A9E2B5"/>
<evidence type="ECO:0000256" key="4">
    <source>
        <dbReference type="ARBA" id="ARBA00022989"/>
    </source>
</evidence>
<feature type="domain" description="FHA" evidence="8">
    <location>
        <begin position="243"/>
        <end position="297"/>
    </location>
</feature>
<comment type="caution">
    <text evidence="9">The sequence shown here is derived from an EMBL/GenBank/DDBJ whole genome shotgun (WGS) entry which is preliminary data.</text>
</comment>
<dbReference type="EMBL" id="PDJG01000001">
    <property type="protein sequence ID" value="PFG32796.1"/>
    <property type="molecule type" value="Genomic_DNA"/>
</dbReference>
<organism evidence="9 10">
    <name type="scientific">Sanguibacter antarcticus</name>
    <dbReference type="NCBI Taxonomy" id="372484"/>
    <lineage>
        <taxon>Bacteria</taxon>
        <taxon>Bacillati</taxon>
        <taxon>Actinomycetota</taxon>
        <taxon>Actinomycetes</taxon>
        <taxon>Micrococcales</taxon>
        <taxon>Sanguibacteraceae</taxon>
        <taxon>Sanguibacter</taxon>
    </lineage>
</organism>
<evidence type="ECO:0000259" key="8">
    <source>
        <dbReference type="PROSITE" id="PS50006"/>
    </source>
</evidence>
<gene>
    <name evidence="9" type="ORF">ATL42_0644</name>
</gene>
<dbReference type="SUPFAM" id="SSF49879">
    <property type="entry name" value="SMAD/FHA domain"/>
    <property type="match status" value="1"/>
</dbReference>
<proteinExistence type="predicted"/>
<evidence type="ECO:0000256" key="2">
    <source>
        <dbReference type="ARBA" id="ARBA00022553"/>
    </source>
</evidence>
<feature type="region of interest" description="Disordered" evidence="6">
    <location>
        <begin position="191"/>
        <end position="219"/>
    </location>
</feature>
<feature type="region of interest" description="Disordered" evidence="6">
    <location>
        <begin position="136"/>
        <end position="173"/>
    </location>
</feature>
<dbReference type="CDD" id="cd00060">
    <property type="entry name" value="FHA"/>
    <property type="match status" value="1"/>
</dbReference>
<protein>
    <submittedName>
        <fullName evidence="9">FHA domain-containing protein</fullName>
    </submittedName>
</protein>
<evidence type="ECO:0000256" key="1">
    <source>
        <dbReference type="ARBA" id="ARBA00004141"/>
    </source>
</evidence>
<dbReference type="PROSITE" id="PS50006">
    <property type="entry name" value="FHA_DOMAIN"/>
    <property type="match status" value="1"/>
</dbReference>